<keyword evidence="1" id="KW-0175">Coiled coil</keyword>
<feature type="compositionally biased region" description="Pro residues" evidence="2">
    <location>
        <begin position="125"/>
        <end position="144"/>
    </location>
</feature>
<feature type="region of interest" description="Disordered" evidence="2">
    <location>
        <begin position="1128"/>
        <end position="1238"/>
    </location>
</feature>
<feature type="region of interest" description="Disordered" evidence="2">
    <location>
        <begin position="753"/>
        <end position="793"/>
    </location>
</feature>
<protein>
    <submittedName>
        <fullName evidence="3">Uncharacterized protein</fullName>
    </submittedName>
</protein>
<evidence type="ECO:0000313" key="3">
    <source>
        <dbReference type="EMBL" id="TBU53372.1"/>
    </source>
</evidence>
<gene>
    <name evidence="3" type="ORF">BD310DRAFT_981165</name>
</gene>
<dbReference type="EMBL" id="ML145216">
    <property type="protein sequence ID" value="TBU53372.1"/>
    <property type="molecule type" value="Genomic_DNA"/>
</dbReference>
<reference evidence="3 4" key="1">
    <citation type="submission" date="2019-01" db="EMBL/GenBank/DDBJ databases">
        <title>Draft genome sequences of three monokaryotic isolates of the white-rot basidiomycete fungus Dichomitus squalens.</title>
        <authorList>
            <consortium name="DOE Joint Genome Institute"/>
            <person name="Lopez S.C."/>
            <person name="Andreopoulos B."/>
            <person name="Pangilinan J."/>
            <person name="Lipzen A."/>
            <person name="Riley R."/>
            <person name="Ahrendt S."/>
            <person name="Ng V."/>
            <person name="Barry K."/>
            <person name="Daum C."/>
            <person name="Grigoriev I.V."/>
            <person name="Hilden K.S."/>
            <person name="Makela M.R."/>
            <person name="de Vries R.P."/>
        </authorList>
    </citation>
    <scope>NUCLEOTIDE SEQUENCE [LARGE SCALE GENOMIC DNA]</scope>
    <source>
        <strain evidence="3 4">CBS 464.89</strain>
    </source>
</reference>
<evidence type="ECO:0000256" key="2">
    <source>
        <dbReference type="SAM" id="MobiDB-lite"/>
    </source>
</evidence>
<accession>A0A4Q9PHU0</accession>
<organism evidence="3 4">
    <name type="scientific">Dichomitus squalens</name>
    <dbReference type="NCBI Taxonomy" id="114155"/>
    <lineage>
        <taxon>Eukaryota</taxon>
        <taxon>Fungi</taxon>
        <taxon>Dikarya</taxon>
        <taxon>Basidiomycota</taxon>
        <taxon>Agaricomycotina</taxon>
        <taxon>Agaricomycetes</taxon>
        <taxon>Polyporales</taxon>
        <taxon>Polyporaceae</taxon>
        <taxon>Dichomitus</taxon>
    </lineage>
</organism>
<feature type="compositionally biased region" description="Acidic residues" evidence="2">
    <location>
        <begin position="1142"/>
        <end position="1171"/>
    </location>
</feature>
<dbReference type="AlphaFoldDB" id="A0A4Q9PHU0"/>
<dbReference type="Proteomes" id="UP000292082">
    <property type="component" value="Unassembled WGS sequence"/>
</dbReference>
<feature type="region of interest" description="Disordered" evidence="2">
    <location>
        <begin position="120"/>
        <end position="195"/>
    </location>
</feature>
<dbReference type="InterPro" id="IPR041078">
    <property type="entry name" value="Plavaka"/>
</dbReference>
<evidence type="ECO:0000256" key="1">
    <source>
        <dbReference type="SAM" id="Coils"/>
    </source>
</evidence>
<proteinExistence type="predicted"/>
<dbReference type="Pfam" id="PF18759">
    <property type="entry name" value="Plavaka"/>
    <property type="match status" value="1"/>
</dbReference>
<feature type="compositionally biased region" description="Acidic residues" evidence="2">
    <location>
        <begin position="1186"/>
        <end position="1228"/>
    </location>
</feature>
<keyword evidence="4" id="KW-1185">Reference proteome</keyword>
<feature type="coiled-coil region" evidence="1">
    <location>
        <begin position="46"/>
        <end position="79"/>
    </location>
</feature>
<evidence type="ECO:0000313" key="4">
    <source>
        <dbReference type="Proteomes" id="UP000292082"/>
    </source>
</evidence>
<sequence length="1238" mass="139863">MLQTCEGCGRDFKDLTRHRAKCAAAYDLLAGGIKRHLDEDDRRDTLRTTKKQRWEAKKKAELAERKGREAARRARLEAEWAESMPVFPEIASQRTGRVRRIPGAFRDMVPSTLRGLPSSLTLVMNPPPPMPAPPAIDPLPPPFDWPEDDHQDPTPDSPRPRPHAYVEDAPEEPEPYAGARDYPPHSMDLPPGAPRPPYFDTIPNEFGIFRRYTLVPQRDPEEGLTTADFADSATHLHPPINRQERNPLRAFGASITEGLMHARDVAAKTYAPFLNWSAFGLMTWQYSGSVTKSAGELQRLVDDVLLDPRFDQGDLVGFRASREKQRLDDYAGTAGAFAGGGGWREVEVELHVPKEHVAHESEPNTESFFVCGIWARNLTEVLKTAFQDVVACKYHWFPPRLLRRRSPNAPLERVYTEVYNSDAMLDEHEKLQKKPRNPEDDPNVEYVVAALTLYSDSTHVAQFDTAALWPIHVLFANLSKYFRLKPTMFPTHHLAYIPTLPAELFEWYKDLHGAPPSAAVIRLLKHDLMQKIWLHLLDAEFMHAFEHGILIKCGDGIVRRIFPRIFLYAADYPEKCLVACLKFLGKCACPECLIEKKDFDKMGTQTDLKHRVTKKREDTSLLHAAIAKAREWIFTLGRAPEGSNIKATLLNKVSITPTRSAFSIRFSLIRTFGRGIIRPFGGNVSAMKKLAARDFEQLLICAIPVFEGLLAEPYNSLVLDLLFELAMWHAYAKLSMHTEPTLSAFEAKTVSLGKAHAETQSRQRRKAASTPNGPGRQTAPSEDDPSAKMKSFNTNTIKYHRLADYARMVRRTGTSDNTNTQTGELEHRRLKSFYKRTNKNRTFGMQVAAEVQRQSILDRIARGVPASSKRRRNQTTRALKARHRRDLRVRFEEDQPLPASSFADHHHMSLEQRYPENLTDFLQTNAGDPACKDFVRNLKTHLLDRLSSGEALQADSEPTDADLAHVRICGNRLYRQKTQPDIMMVAPDGSPHPYLYARVIGLFHVNAYLAGRDTSGVDDTQPKSYQVLWVRWFDVDMQAPGIKSRWLPRLKWARAGDDAFGFVNPRQVLRAAQLIPAFHYGQSDGALPGPSIARRADEDDTDWNYYYVSIFANRDMVMRYVGDGVGHQHTASIPGPPPEAGGNDEDEEGAPEDNTMAEDAPEDNTMAEDALEDPRMPGDYDNINSEQDEDEENGSGSNSEDEEERSSEDEDDLGPEDGEDHDPTTDEYEYARLGYAPL</sequence>
<dbReference type="STRING" id="114155.A0A4Q9PHU0"/>
<name>A0A4Q9PHU0_9APHY</name>